<evidence type="ECO:0008006" key="3">
    <source>
        <dbReference type="Google" id="ProtNLM"/>
    </source>
</evidence>
<evidence type="ECO:0000313" key="1">
    <source>
        <dbReference type="EMBL" id="KAK7795023.1"/>
    </source>
</evidence>
<organism evidence="1 2">
    <name type="scientific">Myodes glareolus</name>
    <name type="common">Bank vole</name>
    <name type="synonym">Clethrionomys glareolus</name>
    <dbReference type="NCBI Taxonomy" id="447135"/>
    <lineage>
        <taxon>Eukaryota</taxon>
        <taxon>Metazoa</taxon>
        <taxon>Chordata</taxon>
        <taxon>Craniata</taxon>
        <taxon>Vertebrata</taxon>
        <taxon>Euteleostomi</taxon>
        <taxon>Mammalia</taxon>
        <taxon>Eutheria</taxon>
        <taxon>Euarchontoglires</taxon>
        <taxon>Glires</taxon>
        <taxon>Rodentia</taxon>
        <taxon>Myomorpha</taxon>
        <taxon>Muroidea</taxon>
        <taxon>Cricetidae</taxon>
        <taxon>Arvicolinae</taxon>
        <taxon>Myodes</taxon>
    </lineage>
</organism>
<name>A0AAW0H0L3_MYOGA</name>
<dbReference type="Proteomes" id="UP001488838">
    <property type="component" value="Unassembled WGS sequence"/>
</dbReference>
<gene>
    <name evidence="1" type="ORF">U0070_022891</name>
</gene>
<accession>A0AAW0H0L3</accession>
<evidence type="ECO:0000313" key="2">
    <source>
        <dbReference type="Proteomes" id="UP001488838"/>
    </source>
</evidence>
<dbReference type="EMBL" id="JBBHLL010004421">
    <property type="protein sequence ID" value="KAK7795023.1"/>
    <property type="molecule type" value="Genomic_DNA"/>
</dbReference>
<sequence length="217" mass="24123">KGFWYEIAFASTIDDQDSENNEKLGDLKAMLERHLGDVITAYYNNKRCMLEKVGALAEDGPGKLRVTRETGKDAVLEKEEIYIVSTDFKTFYIIFSGIPAKKPFYKTMRLFSKSSLVSSWGGMGVTPPTPYLLYLTPPGMGIGEHPRAVSGLVGEICNYRNPVPYSPAASSLNNTDQALKRFKRYVLAQGFPEGSIHVYKHDLSCVFTVTSIGESLD</sequence>
<dbReference type="InterPro" id="IPR012674">
    <property type="entry name" value="Calycin"/>
</dbReference>
<protein>
    <recommendedName>
        <fullName evidence="3">Lipocalin/cytosolic fatty-acid binding domain-containing protein</fullName>
    </recommendedName>
</protein>
<dbReference type="SUPFAM" id="SSF50814">
    <property type="entry name" value="Lipocalins"/>
    <property type="match status" value="1"/>
</dbReference>
<proteinExistence type="predicted"/>
<keyword evidence="2" id="KW-1185">Reference proteome</keyword>
<dbReference type="AlphaFoldDB" id="A0AAW0H0L3"/>
<feature type="non-terminal residue" evidence="1">
    <location>
        <position position="1"/>
    </location>
</feature>
<dbReference type="Gene3D" id="2.40.128.20">
    <property type="match status" value="1"/>
</dbReference>
<comment type="caution">
    <text evidence="1">The sequence shown here is derived from an EMBL/GenBank/DDBJ whole genome shotgun (WGS) entry which is preliminary data.</text>
</comment>
<reference evidence="1 2" key="1">
    <citation type="journal article" date="2023" name="bioRxiv">
        <title>Conserved and derived expression patterns and positive selection on dental genes reveal complex evolutionary context of ever-growing rodent molars.</title>
        <authorList>
            <person name="Calamari Z.T."/>
            <person name="Song A."/>
            <person name="Cohen E."/>
            <person name="Akter M."/>
            <person name="Roy R.D."/>
            <person name="Hallikas O."/>
            <person name="Christensen M.M."/>
            <person name="Li P."/>
            <person name="Marangoni P."/>
            <person name="Jernvall J."/>
            <person name="Klein O.D."/>
        </authorList>
    </citation>
    <scope>NUCLEOTIDE SEQUENCE [LARGE SCALE GENOMIC DNA]</scope>
    <source>
        <strain evidence="1">V071</strain>
    </source>
</reference>